<feature type="transmembrane region" description="Helical" evidence="1">
    <location>
        <begin position="120"/>
        <end position="139"/>
    </location>
</feature>
<gene>
    <name evidence="2" type="ORF">BFL37_06540</name>
</gene>
<proteinExistence type="predicted"/>
<keyword evidence="3" id="KW-1185">Reference proteome</keyword>
<comment type="caution">
    <text evidence="2">The sequence shown here is derived from an EMBL/GenBank/DDBJ whole genome shotgun (WGS) entry which is preliminary data.</text>
</comment>
<organism evidence="2 3">
    <name type="scientific">Clavibacter michiganensis</name>
    <dbReference type="NCBI Taxonomy" id="28447"/>
    <lineage>
        <taxon>Bacteria</taxon>
        <taxon>Bacillati</taxon>
        <taxon>Actinomycetota</taxon>
        <taxon>Actinomycetes</taxon>
        <taxon>Micrococcales</taxon>
        <taxon>Microbacteriaceae</taxon>
        <taxon>Clavibacter</taxon>
    </lineage>
</organism>
<accession>A0A251YN36</accession>
<dbReference type="EMBL" id="MDJZ01000011">
    <property type="protein sequence ID" value="OUE25640.1"/>
    <property type="molecule type" value="Genomic_DNA"/>
</dbReference>
<protein>
    <submittedName>
        <fullName evidence="2">Uncharacterized protein</fullName>
    </submittedName>
</protein>
<dbReference type="InterPro" id="IPR045393">
    <property type="entry name" value="DUF6518"/>
</dbReference>
<feature type="transmembrane region" description="Helical" evidence="1">
    <location>
        <begin position="151"/>
        <end position="169"/>
    </location>
</feature>
<feature type="transmembrane region" description="Helical" evidence="1">
    <location>
        <begin position="204"/>
        <end position="224"/>
    </location>
</feature>
<feature type="transmembrane region" description="Helical" evidence="1">
    <location>
        <begin position="175"/>
        <end position="197"/>
    </location>
</feature>
<feature type="transmembrane region" description="Helical" evidence="1">
    <location>
        <begin position="84"/>
        <end position="105"/>
    </location>
</feature>
<sequence length="225" mass="23582">MLLAADDGDDGRCDAEVMGRSVAHALGWWLLGAALGLLLGGATSFAQQYLPDALRSFANSNSGWTLLAFAVVAASTRRRSARRWWIAAGLGLVVFHALLQGYALVSTLRGFPDSYGPGDFYFLVATPAGPVLGVAGLAWHSASGIRRAAGVAVLAAVMVGDGIWGLSRVVETTGWLYWALSILIGVAVLACVALRRLDRLRDRVVAVVLSALGAAVYALLFAAVL</sequence>
<keyword evidence="1" id="KW-0472">Membrane</keyword>
<dbReference type="AlphaFoldDB" id="A0A251YN36"/>
<dbReference type="Proteomes" id="UP000195101">
    <property type="component" value="Unassembled WGS sequence"/>
</dbReference>
<evidence type="ECO:0000313" key="3">
    <source>
        <dbReference type="Proteomes" id="UP000195101"/>
    </source>
</evidence>
<keyword evidence="1" id="KW-0812">Transmembrane</keyword>
<evidence type="ECO:0000256" key="1">
    <source>
        <dbReference type="SAM" id="Phobius"/>
    </source>
</evidence>
<reference evidence="2 3" key="1">
    <citation type="submission" date="2016-08" db="EMBL/GenBank/DDBJ databases">
        <title>Genome sequence of Clavibacter michiganensis spp strain CFBP8019.</title>
        <authorList>
            <person name="Thapa S.P."/>
            <person name="Coaker G."/>
            <person name="Jacques M.-A."/>
        </authorList>
    </citation>
    <scope>NUCLEOTIDE SEQUENCE [LARGE SCALE GENOMIC DNA]</scope>
    <source>
        <strain evidence="2">CFBP8019</strain>
    </source>
</reference>
<keyword evidence="1" id="KW-1133">Transmembrane helix</keyword>
<feature type="transmembrane region" description="Helical" evidence="1">
    <location>
        <begin position="26"/>
        <end position="46"/>
    </location>
</feature>
<name>A0A251YN36_9MICO</name>
<dbReference type="Pfam" id="PF20128">
    <property type="entry name" value="DUF6518"/>
    <property type="match status" value="1"/>
</dbReference>
<evidence type="ECO:0000313" key="2">
    <source>
        <dbReference type="EMBL" id="OUE25640.1"/>
    </source>
</evidence>